<organism evidence="2 3">
    <name type="scientific">Streptomyces fimbriatus</name>
    <dbReference type="NCBI Taxonomy" id="68197"/>
    <lineage>
        <taxon>Bacteria</taxon>
        <taxon>Bacillati</taxon>
        <taxon>Actinomycetota</taxon>
        <taxon>Actinomycetes</taxon>
        <taxon>Kitasatosporales</taxon>
        <taxon>Streptomycetaceae</taxon>
        <taxon>Streptomyces</taxon>
    </lineage>
</organism>
<comment type="caution">
    <text evidence="2">The sequence shown here is derived from an EMBL/GenBank/DDBJ whole genome shotgun (WGS) entry which is preliminary data.</text>
</comment>
<name>A0ABW0DKD8_STRFI</name>
<sequence length="437" mass="47833">MIRTLPLPLPESLVDTHRIDLTARYSTGWGVAAYDVTAAPSGETYALYGVHRYHWSARDDERDPALANFGYRLITRYSPDGVPLATAVCPTRYGGDARSAVADGSHMTLAVLPEGTLAASAHPDRTTLIAPDLSTVLATYAPDGDLLERAAGGDPFACSIGVTPAGRLLCVTSEYGVHRYGNSIGNIVGLAEGPLTPHSRPVVRAIASLDGAPDHQTDEDLRPHVRFGGRPVGLDNRPRPSLNEMLTPAKDRWRWDPSKLGRPAALSDESFVVPVFARTFRGGSRGQPFVFALVNEEGGMTGRLDGLHEYRDSPFTGFCFTVVADPHRHRAFHLNRYGLYAWSADGRLRARLDTGTKVFRPLTRFTLTGCSPDGDLLLVHTKQHLVLRVPVPDEPEDLGRAVEAALRAFAKERTALKKQWSPTDWHWVQPDAHVSEL</sequence>
<dbReference type="RefSeq" id="WP_344644132.1">
    <property type="nucleotide sequence ID" value="NZ_BAAASS010000006.1"/>
</dbReference>
<feature type="region of interest" description="Disordered" evidence="1">
    <location>
        <begin position="212"/>
        <end position="243"/>
    </location>
</feature>
<keyword evidence="3" id="KW-1185">Reference proteome</keyword>
<evidence type="ECO:0000313" key="2">
    <source>
        <dbReference type="EMBL" id="MFC5229185.1"/>
    </source>
</evidence>
<dbReference type="EMBL" id="JBHSKL010000047">
    <property type="protein sequence ID" value="MFC5229185.1"/>
    <property type="molecule type" value="Genomic_DNA"/>
</dbReference>
<accession>A0ABW0DKD8</accession>
<feature type="compositionally biased region" description="Basic and acidic residues" evidence="1">
    <location>
        <begin position="212"/>
        <end position="223"/>
    </location>
</feature>
<gene>
    <name evidence="2" type="ORF">ACFPN6_32460</name>
</gene>
<evidence type="ECO:0000256" key="1">
    <source>
        <dbReference type="SAM" id="MobiDB-lite"/>
    </source>
</evidence>
<evidence type="ECO:0000313" key="3">
    <source>
        <dbReference type="Proteomes" id="UP001596156"/>
    </source>
</evidence>
<proteinExistence type="predicted"/>
<protein>
    <submittedName>
        <fullName evidence="2">Uncharacterized protein</fullName>
    </submittedName>
</protein>
<dbReference type="Proteomes" id="UP001596156">
    <property type="component" value="Unassembled WGS sequence"/>
</dbReference>
<reference evidence="3" key="1">
    <citation type="journal article" date="2019" name="Int. J. Syst. Evol. Microbiol.">
        <title>The Global Catalogue of Microorganisms (GCM) 10K type strain sequencing project: providing services to taxonomists for standard genome sequencing and annotation.</title>
        <authorList>
            <consortium name="The Broad Institute Genomics Platform"/>
            <consortium name="The Broad Institute Genome Sequencing Center for Infectious Disease"/>
            <person name="Wu L."/>
            <person name="Ma J."/>
        </authorList>
    </citation>
    <scope>NUCLEOTIDE SEQUENCE [LARGE SCALE GENOMIC DNA]</scope>
    <source>
        <strain evidence="3">CCM 8479</strain>
    </source>
</reference>